<keyword evidence="7" id="KW-0812">Transmembrane</keyword>
<dbReference type="InterPro" id="IPR009056">
    <property type="entry name" value="Cyt_c-like_dom"/>
</dbReference>
<dbReference type="Gene3D" id="6.10.280.130">
    <property type="match status" value="1"/>
</dbReference>
<dbReference type="Pfam" id="PF14715">
    <property type="entry name" value="FixP_N"/>
    <property type="match status" value="1"/>
</dbReference>
<dbReference type="AlphaFoldDB" id="A0A6M1T683"/>
<dbReference type="SUPFAM" id="SSF46626">
    <property type="entry name" value="Cytochrome c"/>
    <property type="match status" value="1"/>
</dbReference>
<dbReference type="GO" id="GO:0046872">
    <property type="term" value="F:metal ion binding"/>
    <property type="evidence" value="ECO:0007669"/>
    <property type="project" value="UniProtKB-KW"/>
</dbReference>
<keyword evidence="1 4" id="KW-0349">Heme</keyword>
<dbReference type="Gene3D" id="1.10.760.10">
    <property type="entry name" value="Cytochrome c-like domain"/>
    <property type="match status" value="1"/>
</dbReference>
<dbReference type="Pfam" id="PF13442">
    <property type="entry name" value="Cytochrome_CBB3"/>
    <property type="match status" value="1"/>
</dbReference>
<name>A0A6M1T683_9BACT</name>
<comment type="caution">
    <text evidence="9">The sequence shown here is derived from an EMBL/GenBank/DDBJ whole genome shotgun (WGS) entry which is preliminary data.</text>
</comment>
<evidence type="ECO:0000313" key="9">
    <source>
        <dbReference type="EMBL" id="NGP88805.1"/>
    </source>
</evidence>
<keyword evidence="2 4" id="KW-0479">Metal-binding</keyword>
<reference evidence="9 10" key="1">
    <citation type="submission" date="2020-02" db="EMBL/GenBank/DDBJ databases">
        <title>Aliifodinibius halophilus 2W32, complete genome.</title>
        <authorList>
            <person name="Li Y."/>
            <person name="Wu S."/>
        </authorList>
    </citation>
    <scope>NUCLEOTIDE SEQUENCE [LARGE SCALE GENOMIC DNA]</scope>
    <source>
        <strain evidence="9 10">2W32</strain>
    </source>
</reference>
<organism evidence="9 10">
    <name type="scientific">Fodinibius halophilus</name>
    <dbReference type="NCBI Taxonomy" id="1736908"/>
    <lineage>
        <taxon>Bacteria</taxon>
        <taxon>Pseudomonadati</taxon>
        <taxon>Balneolota</taxon>
        <taxon>Balneolia</taxon>
        <taxon>Balneolales</taxon>
        <taxon>Balneolaceae</taxon>
        <taxon>Fodinibius</taxon>
    </lineage>
</organism>
<protein>
    <submittedName>
        <fullName evidence="9">C-type cytochrome</fullName>
    </submittedName>
</protein>
<dbReference type="RefSeq" id="WP_165268901.1">
    <property type="nucleotide sequence ID" value="NZ_JAALLS010000012.1"/>
</dbReference>
<dbReference type="Proteomes" id="UP000479132">
    <property type="component" value="Unassembled WGS sequence"/>
</dbReference>
<dbReference type="PANTHER" id="PTHR33751">
    <property type="entry name" value="CBB3-TYPE CYTOCHROME C OXIDASE SUBUNIT FIXP"/>
    <property type="match status" value="1"/>
</dbReference>
<dbReference type="GO" id="GO:0020037">
    <property type="term" value="F:heme binding"/>
    <property type="evidence" value="ECO:0007669"/>
    <property type="project" value="InterPro"/>
</dbReference>
<feature type="transmembrane region" description="Helical" evidence="7">
    <location>
        <begin position="29"/>
        <end position="47"/>
    </location>
</feature>
<evidence type="ECO:0000256" key="7">
    <source>
        <dbReference type="SAM" id="Phobius"/>
    </source>
</evidence>
<evidence type="ECO:0000256" key="3">
    <source>
        <dbReference type="ARBA" id="ARBA00023004"/>
    </source>
</evidence>
<keyword evidence="5" id="KW-0175">Coiled coil</keyword>
<dbReference type="InterPro" id="IPR050597">
    <property type="entry name" value="Cytochrome_c_Oxidase_Subunit"/>
</dbReference>
<keyword evidence="10" id="KW-1185">Reference proteome</keyword>
<dbReference type="InterPro" id="IPR038414">
    <property type="entry name" value="CcoP_N_sf"/>
</dbReference>
<gene>
    <name evidence="9" type="ORF">G3569_10590</name>
</gene>
<dbReference type="PROSITE" id="PS51007">
    <property type="entry name" value="CYTC"/>
    <property type="match status" value="1"/>
</dbReference>
<evidence type="ECO:0000256" key="1">
    <source>
        <dbReference type="ARBA" id="ARBA00022617"/>
    </source>
</evidence>
<dbReference type="EMBL" id="JAALLS010000012">
    <property type="protein sequence ID" value="NGP88805.1"/>
    <property type="molecule type" value="Genomic_DNA"/>
</dbReference>
<evidence type="ECO:0000259" key="8">
    <source>
        <dbReference type="PROSITE" id="PS51007"/>
    </source>
</evidence>
<evidence type="ECO:0000256" key="6">
    <source>
        <dbReference type="SAM" id="MobiDB-lite"/>
    </source>
</evidence>
<accession>A0A6M1T683</accession>
<dbReference type="InterPro" id="IPR032858">
    <property type="entry name" value="CcoP_N"/>
</dbReference>
<keyword evidence="7" id="KW-0472">Membrane</keyword>
<proteinExistence type="predicted"/>
<evidence type="ECO:0000313" key="10">
    <source>
        <dbReference type="Proteomes" id="UP000479132"/>
    </source>
</evidence>
<evidence type="ECO:0000256" key="5">
    <source>
        <dbReference type="SAM" id="Coils"/>
    </source>
</evidence>
<keyword evidence="7" id="KW-1133">Transmembrane helix</keyword>
<feature type="coiled-coil region" evidence="5">
    <location>
        <begin position="51"/>
        <end position="78"/>
    </location>
</feature>
<dbReference type="PANTHER" id="PTHR33751:SF1">
    <property type="entry name" value="CBB3-TYPE CYTOCHROME C OXIDASE SUBUNIT FIXP"/>
    <property type="match status" value="1"/>
</dbReference>
<dbReference type="InterPro" id="IPR036909">
    <property type="entry name" value="Cyt_c-like_dom_sf"/>
</dbReference>
<keyword evidence="3 4" id="KW-0408">Iron</keyword>
<feature type="region of interest" description="Disordered" evidence="6">
    <location>
        <begin position="179"/>
        <end position="203"/>
    </location>
</feature>
<evidence type="ECO:0000256" key="4">
    <source>
        <dbReference type="PROSITE-ProRule" id="PRU00433"/>
    </source>
</evidence>
<sequence>MDVYEGEKDKLLDHEYDGIRELDNHMPFWWLWLFFITIAISVFYLLFYQVLGWGQTQIEEYEQEMAEAEAKFGGSEGQEPAAAFTWKISEDEADIQAGKQMFNGSQLCYTCHGKEGQGMVGPNLTDNQWIHGCSPKEIAQSIIEGFPQKGMLAYGSGSKISNEKVQQIVSYMATLQGTEPADAKEADPNRATPCTEGPFASSE</sequence>
<evidence type="ECO:0000256" key="2">
    <source>
        <dbReference type="ARBA" id="ARBA00022723"/>
    </source>
</evidence>
<dbReference type="GO" id="GO:0009055">
    <property type="term" value="F:electron transfer activity"/>
    <property type="evidence" value="ECO:0007669"/>
    <property type="project" value="InterPro"/>
</dbReference>
<feature type="domain" description="Cytochrome c" evidence="8">
    <location>
        <begin position="93"/>
        <end position="176"/>
    </location>
</feature>